<evidence type="ECO:0000256" key="4">
    <source>
        <dbReference type="ARBA" id="ARBA00022475"/>
    </source>
</evidence>
<keyword evidence="4" id="KW-1003">Cell membrane</keyword>
<evidence type="ECO:0000256" key="6">
    <source>
        <dbReference type="ARBA" id="ARBA00022989"/>
    </source>
</evidence>
<dbReference type="InterPro" id="IPR035522">
    <property type="entry name" value="Sho1_SH3"/>
</dbReference>
<keyword evidence="13" id="KW-1185">Reference proteome</keyword>
<accession>A0ABY8EK32</accession>
<evidence type="ECO:0000256" key="1">
    <source>
        <dbReference type="ARBA" id="ARBA00004651"/>
    </source>
</evidence>
<dbReference type="SMART" id="SM00326">
    <property type="entry name" value="SH3"/>
    <property type="match status" value="1"/>
</dbReference>
<dbReference type="PANTHER" id="PTHR15735">
    <property type="entry name" value="FCH AND DOUBLE SH3 DOMAINS PROTEIN"/>
    <property type="match status" value="1"/>
</dbReference>
<evidence type="ECO:0000256" key="9">
    <source>
        <dbReference type="PROSITE-ProRule" id="PRU00192"/>
    </source>
</evidence>
<evidence type="ECO:0000259" key="11">
    <source>
        <dbReference type="PROSITE" id="PS50002"/>
    </source>
</evidence>
<comment type="similarity">
    <text evidence="2">Belongs to the SHO1 family.</text>
</comment>
<evidence type="ECO:0000256" key="8">
    <source>
        <dbReference type="ARBA" id="ARBA00023136"/>
    </source>
</evidence>
<keyword evidence="5 10" id="KW-0812">Transmembrane</keyword>
<proteinExistence type="inferred from homology"/>
<feature type="transmembrane region" description="Helical" evidence="10">
    <location>
        <begin position="20"/>
        <end position="42"/>
    </location>
</feature>
<dbReference type="PANTHER" id="PTHR15735:SF20">
    <property type="entry name" value="HIGH OSMOLARITY SIGNALING PROTEIN SHO1"/>
    <property type="match status" value="1"/>
</dbReference>
<dbReference type="Pfam" id="PF00018">
    <property type="entry name" value="SH3_1"/>
    <property type="match status" value="1"/>
</dbReference>
<organism evidence="12 13">
    <name type="scientific">Malassezia furfur</name>
    <name type="common">Pityriasis versicolor infection agent</name>
    <name type="synonym">Pityrosporum furfur</name>
    <dbReference type="NCBI Taxonomy" id="55194"/>
    <lineage>
        <taxon>Eukaryota</taxon>
        <taxon>Fungi</taxon>
        <taxon>Dikarya</taxon>
        <taxon>Basidiomycota</taxon>
        <taxon>Ustilaginomycotina</taxon>
        <taxon>Malasseziomycetes</taxon>
        <taxon>Malasseziales</taxon>
        <taxon>Malasseziaceae</taxon>
        <taxon>Malassezia</taxon>
    </lineage>
</organism>
<dbReference type="PROSITE" id="PS50002">
    <property type="entry name" value="SH3"/>
    <property type="match status" value="1"/>
</dbReference>
<keyword evidence="3 9" id="KW-0728">SH3 domain</keyword>
<dbReference type="EMBL" id="CP046234">
    <property type="protein sequence ID" value="WFD45974.1"/>
    <property type="molecule type" value="Genomic_DNA"/>
</dbReference>
<comment type="subcellular location">
    <subcellularLocation>
        <location evidence="1">Cell membrane</location>
        <topology evidence="1">Multi-pass membrane protein</topology>
    </subcellularLocation>
</comment>
<protein>
    <submittedName>
        <fullName evidence="12">Transmembrane osmosensor</fullName>
    </submittedName>
</protein>
<evidence type="ECO:0000313" key="13">
    <source>
        <dbReference type="Proteomes" id="UP000818624"/>
    </source>
</evidence>
<gene>
    <name evidence="12" type="primary">SHO1</name>
    <name evidence="12" type="ORF">GLX27_000602</name>
</gene>
<name>A0ABY8EK32_MALFU</name>
<evidence type="ECO:0000256" key="5">
    <source>
        <dbReference type="ARBA" id="ARBA00022692"/>
    </source>
</evidence>
<evidence type="ECO:0000256" key="2">
    <source>
        <dbReference type="ARBA" id="ARBA00009739"/>
    </source>
</evidence>
<sequence>MARGIPGLDRVSGKNAIGTLILGGGALLGVIGWFTSFVSQCVAESRDHLHLHHVWFTTWVDLALVIAICFLIAVGSVGFFKPLLVPFLIIAIVMSVLGADLGLYSDDGDMQGMGAGYLIYSIAAVVWLLYLTYAESTESAVTGGKPSGASFGAVPGIGGGISGMTNAATNAGNNVTGGVSSLGNTATGAFGGLRNRFSLGKNKTTQGMQNLSGGATNVNMDPTAHAANMGVPTGVVAHSPSVDPSAAQIRAVDNSVMPESVPSQASNLSAAGMAPNASGMAPSASGMVQNVPTSGLDSSAVGSYPPQYAGDGSLAPPIVGNETTYSNVSQTAPSTGFAGVGTGGVPEGAAPRLQRAEALYSYKASEDDPTEISFNKGDILEIVDSSGKWWQAYRPNGELGIVPSNYLQML</sequence>
<evidence type="ECO:0000256" key="7">
    <source>
        <dbReference type="ARBA" id="ARBA00023016"/>
    </source>
</evidence>
<dbReference type="CDD" id="cd11855">
    <property type="entry name" value="SH3_Sho1p"/>
    <property type="match status" value="1"/>
</dbReference>
<dbReference type="PRINTS" id="PR00452">
    <property type="entry name" value="SH3DOMAIN"/>
</dbReference>
<dbReference type="InterPro" id="IPR001452">
    <property type="entry name" value="SH3_domain"/>
</dbReference>
<feature type="transmembrane region" description="Helical" evidence="10">
    <location>
        <begin position="54"/>
        <end position="77"/>
    </location>
</feature>
<evidence type="ECO:0000256" key="3">
    <source>
        <dbReference type="ARBA" id="ARBA00022443"/>
    </source>
</evidence>
<evidence type="ECO:0000313" key="12">
    <source>
        <dbReference type="EMBL" id="WFD45974.1"/>
    </source>
</evidence>
<reference evidence="12 13" key="1">
    <citation type="journal article" date="2020" name="Elife">
        <title>Loss of centromere function drives karyotype evolution in closely related Malassezia species.</title>
        <authorList>
            <person name="Sankaranarayanan S.R."/>
            <person name="Ianiri G."/>
            <person name="Coelho M.A."/>
            <person name="Reza M.H."/>
            <person name="Thimmappa B.C."/>
            <person name="Ganguly P."/>
            <person name="Vadnala R.N."/>
            <person name="Sun S."/>
            <person name="Siddharthan R."/>
            <person name="Tellgren-Roth C."/>
            <person name="Dawson T.L."/>
            <person name="Heitman J."/>
            <person name="Sanyal K."/>
        </authorList>
    </citation>
    <scope>NUCLEOTIDE SEQUENCE [LARGE SCALE GENOMIC DNA]</scope>
    <source>
        <strain evidence="12">CBS14141</strain>
    </source>
</reference>
<dbReference type="Proteomes" id="UP000818624">
    <property type="component" value="Chromosome 1"/>
</dbReference>
<feature type="domain" description="SH3" evidence="11">
    <location>
        <begin position="351"/>
        <end position="410"/>
    </location>
</feature>
<dbReference type="Gene3D" id="2.30.30.40">
    <property type="entry name" value="SH3 Domains"/>
    <property type="match status" value="1"/>
</dbReference>
<dbReference type="InterPro" id="IPR036028">
    <property type="entry name" value="SH3-like_dom_sf"/>
</dbReference>
<evidence type="ECO:0000256" key="10">
    <source>
        <dbReference type="SAM" id="Phobius"/>
    </source>
</evidence>
<dbReference type="SUPFAM" id="SSF50044">
    <property type="entry name" value="SH3-domain"/>
    <property type="match status" value="1"/>
</dbReference>
<feature type="transmembrane region" description="Helical" evidence="10">
    <location>
        <begin position="115"/>
        <end position="133"/>
    </location>
</feature>
<keyword evidence="6 10" id="KW-1133">Transmembrane helix</keyword>
<keyword evidence="7" id="KW-0346">Stress response</keyword>
<feature type="transmembrane region" description="Helical" evidence="10">
    <location>
        <begin position="83"/>
        <end position="103"/>
    </location>
</feature>
<keyword evidence="8 10" id="KW-0472">Membrane</keyword>